<feature type="binding site" evidence="7">
    <location>
        <position position="280"/>
    </location>
    <ligand>
        <name>glyoxylate</name>
        <dbReference type="ChEBI" id="CHEBI:36655"/>
    </ligand>
</feature>
<reference evidence="10" key="1">
    <citation type="submission" date="2016-09" db="EMBL/GenBank/DDBJ databases">
        <authorList>
            <person name="Varghese N."/>
            <person name="Submissions S."/>
        </authorList>
    </citation>
    <scope>NUCLEOTIDE SEQUENCE [LARGE SCALE GENOMIC DNA]</scope>
    <source>
        <strain evidence="10">JS23</strain>
    </source>
</reference>
<feature type="binding site" evidence="7">
    <location>
        <position position="169"/>
    </location>
    <ligand>
        <name>glyoxylate</name>
        <dbReference type="ChEBI" id="CHEBI:36655"/>
    </ligand>
</feature>
<feature type="binding site" evidence="7">
    <location>
        <position position="160"/>
    </location>
    <ligand>
        <name>FMN</name>
        <dbReference type="ChEBI" id="CHEBI:58210"/>
    </ligand>
</feature>
<dbReference type="InterPro" id="IPR012133">
    <property type="entry name" value="Alpha-hydoxy_acid_DH_FMN"/>
</dbReference>
<keyword evidence="4" id="KW-0560">Oxidoreductase</keyword>
<feature type="active site" description="Proton acceptor" evidence="6">
    <location>
        <position position="280"/>
    </location>
</feature>
<sequence>MSISARAHSIADLRRLAQRRLPRAVFDFFDGGAEDERVLTGNCSAYRAHALVPRVLRDVSQVSLTSTVLGQPSEMPLAIAPTGAVGFGWRGGDLAIARAAGRHGIPYSLSTSATASIEEIAAPGGPARRWFQCYILRKRAFTEALIDRAAAAGYEALMITVDFAVGGKRERDFRNDFAVPFRYTGRNMLDFASRPGWALPMLLQGLPVMKNLVGLEKQTVDAGALASSVGRSYDPAFDWDGLAQIRARWPGKLIVKGIVHRDDARRAVDCGADALVVSNHGGRQLDAGLATLAALPAIAAAVGDRVEVLLDGGIRRGSDIVVALALGARAVLVGRATLFGVCADGEAGANRALDLLHDELRRTMQLCGVQRVADIGPQLFEQ</sequence>
<evidence type="ECO:0000256" key="2">
    <source>
        <dbReference type="ARBA" id="ARBA00022630"/>
    </source>
</evidence>
<comment type="similarity">
    <text evidence="5">Belongs to the FMN-dependent alpha-hydroxy acid dehydrogenase family.</text>
</comment>
<feature type="binding site" evidence="7">
    <location>
        <position position="134"/>
    </location>
    <ligand>
        <name>glyoxylate</name>
        <dbReference type="ChEBI" id="CHEBI:36655"/>
    </ligand>
</feature>
<dbReference type="RefSeq" id="WP_235838031.1">
    <property type="nucleotide sequence ID" value="NZ_FNLO01000013.1"/>
</dbReference>
<dbReference type="InterPro" id="IPR000262">
    <property type="entry name" value="FMN-dep_DH"/>
</dbReference>
<dbReference type="Proteomes" id="UP000243719">
    <property type="component" value="Unassembled WGS sequence"/>
</dbReference>
<proteinExistence type="inferred from homology"/>
<dbReference type="PANTHER" id="PTHR10578">
    <property type="entry name" value="S -2-HYDROXY-ACID OXIDASE-RELATED"/>
    <property type="match status" value="1"/>
</dbReference>
<feature type="binding site" evidence="7">
    <location>
        <position position="278"/>
    </location>
    <ligand>
        <name>FMN</name>
        <dbReference type="ChEBI" id="CHEBI:58210"/>
    </ligand>
</feature>
<dbReference type="Gene3D" id="3.20.20.70">
    <property type="entry name" value="Aldolase class I"/>
    <property type="match status" value="1"/>
</dbReference>
<evidence type="ECO:0000259" key="8">
    <source>
        <dbReference type="PROSITE" id="PS51349"/>
    </source>
</evidence>
<keyword evidence="3 7" id="KW-0288">FMN</keyword>
<dbReference type="EMBL" id="FNLO01000013">
    <property type="protein sequence ID" value="SDV50730.1"/>
    <property type="molecule type" value="Genomic_DNA"/>
</dbReference>
<evidence type="ECO:0000256" key="6">
    <source>
        <dbReference type="PIRSR" id="PIRSR000138-1"/>
    </source>
</evidence>
<dbReference type="PROSITE" id="PS51349">
    <property type="entry name" value="FMN_HYDROXY_ACID_DH_2"/>
    <property type="match status" value="1"/>
</dbReference>
<evidence type="ECO:0000256" key="4">
    <source>
        <dbReference type="ARBA" id="ARBA00023002"/>
    </source>
</evidence>
<dbReference type="PROSITE" id="PS00557">
    <property type="entry name" value="FMN_HYDROXY_ACID_DH_1"/>
    <property type="match status" value="1"/>
</dbReference>
<evidence type="ECO:0000256" key="3">
    <source>
        <dbReference type="ARBA" id="ARBA00022643"/>
    </source>
</evidence>
<feature type="binding site" evidence="7">
    <location>
        <position position="256"/>
    </location>
    <ligand>
        <name>FMN</name>
        <dbReference type="ChEBI" id="CHEBI:58210"/>
    </ligand>
</feature>
<dbReference type="GO" id="GO:0010181">
    <property type="term" value="F:FMN binding"/>
    <property type="evidence" value="ECO:0007669"/>
    <property type="project" value="InterPro"/>
</dbReference>
<feature type="binding site" evidence="7">
    <location>
        <position position="283"/>
    </location>
    <ligand>
        <name>glyoxylate</name>
        <dbReference type="ChEBI" id="CHEBI:36655"/>
    </ligand>
</feature>
<dbReference type="CDD" id="cd02809">
    <property type="entry name" value="alpha_hydroxyacid_oxid_FMN"/>
    <property type="match status" value="1"/>
</dbReference>
<accession>A0A1H2PU97</accession>
<dbReference type="InterPro" id="IPR013785">
    <property type="entry name" value="Aldolase_TIM"/>
</dbReference>
<feature type="binding site" evidence="7">
    <location>
        <position position="110"/>
    </location>
    <ligand>
        <name>FMN</name>
        <dbReference type="ChEBI" id="CHEBI:58210"/>
    </ligand>
</feature>
<dbReference type="Pfam" id="PF01070">
    <property type="entry name" value="FMN_dh"/>
    <property type="match status" value="1"/>
</dbReference>
<protein>
    <submittedName>
        <fullName evidence="9">(S)-mandelate dehydrogenase</fullName>
    </submittedName>
</protein>
<dbReference type="InterPro" id="IPR037396">
    <property type="entry name" value="FMN_HAD"/>
</dbReference>
<evidence type="ECO:0000313" key="9">
    <source>
        <dbReference type="EMBL" id="SDV50730.1"/>
    </source>
</evidence>
<dbReference type="PANTHER" id="PTHR10578:SF107">
    <property type="entry name" value="2-HYDROXYACID OXIDASE 1"/>
    <property type="match status" value="1"/>
</dbReference>
<feature type="domain" description="FMN hydroxy acid dehydrogenase" evidence="8">
    <location>
        <begin position="2"/>
        <end position="382"/>
    </location>
</feature>
<feature type="binding site" evidence="7">
    <location>
        <begin position="81"/>
        <end position="83"/>
    </location>
    <ligand>
        <name>FMN</name>
        <dbReference type="ChEBI" id="CHEBI:58210"/>
    </ligand>
</feature>
<dbReference type="SUPFAM" id="SSF51395">
    <property type="entry name" value="FMN-linked oxidoreductases"/>
    <property type="match status" value="1"/>
</dbReference>
<dbReference type="PIRSF" id="PIRSF000138">
    <property type="entry name" value="Al-hdrx_acd_dh"/>
    <property type="match status" value="1"/>
</dbReference>
<keyword evidence="2 7" id="KW-0285">Flavoprotein</keyword>
<evidence type="ECO:0000256" key="7">
    <source>
        <dbReference type="PIRSR" id="PIRSR000138-2"/>
    </source>
</evidence>
<gene>
    <name evidence="9" type="ORF">SAMN05216551_11351</name>
</gene>
<dbReference type="GO" id="GO:0016614">
    <property type="term" value="F:oxidoreductase activity, acting on CH-OH group of donors"/>
    <property type="evidence" value="ECO:0007669"/>
    <property type="project" value="UniProtKB-ARBA"/>
</dbReference>
<comment type="cofactor">
    <cofactor evidence="1">
        <name>FMN</name>
        <dbReference type="ChEBI" id="CHEBI:58210"/>
    </cofactor>
</comment>
<feature type="binding site" evidence="7">
    <location>
        <position position="132"/>
    </location>
    <ligand>
        <name>glyoxylate</name>
        <dbReference type="ChEBI" id="CHEBI:36655"/>
    </ligand>
</feature>
<keyword evidence="10" id="KW-1185">Reference proteome</keyword>
<evidence type="ECO:0000256" key="5">
    <source>
        <dbReference type="ARBA" id="ARBA00024042"/>
    </source>
</evidence>
<dbReference type="AlphaFoldDB" id="A0A1H2PU97"/>
<feature type="binding site" evidence="7">
    <location>
        <begin position="311"/>
        <end position="315"/>
    </location>
    <ligand>
        <name>FMN</name>
        <dbReference type="ChEBI" id="CHEBI:58210"/>
    </ligand>
</feature>
<name>A0A1H2PU97_9BURK</name>
<feature type="binding site" evidence="7">
    <location>
        <begin position="334"/>
        <end position="335"/>
    </location>
    <ligand>
        <name>FMN</name>
        <dbReference type="ChEBI" id="CHEBI:58210"/>
    </ligand>
</feature>
<dbReference type="FunFam" id="3.20.20.70:FF:000029">
    <property type="entry name" value="L-lactate dehydrogenase"/>
    <property type="match status" value="1"/>
</dbReference>
<evidence type="ECO:0000313" key="10">
    <source>
        <dbReference type="Proteomes" id="UP000243719"/>
    </source>
</evidence>
<dbReference type="InterPro" id="IPR008259">
    <property type="entry name" value="FMN_hydac_DH_AS"/>
</dbReference>
<organism evidence="9 10">
    <name type="scientific">Chitinasiproducens palmae</name>
    <dbReference type="NCBI Taxonomy" id="1770053"/>
    <lineage>
        <taxon>Bacteria</taxon>
        <taxon>Pseudomonadati</taxon>
        <taxon>Pseudomonadota</taxon>
        <taxon>Betaproteobacteria</taxon>
        <taxon>Burkholderiales</taxon>
        <taxon>Burkholderiaceae</taxon>
        <taxon>Chitinasiproducens</taxon>
    </lineage>
</organism>
<evidence type="ECO:0000256" key="1">
    <source>
        <dbReference type="ARBA" id="ARBA00001917"/>
    </source>
</evidence>
<dbReference type="STRING" id="1770053.SAMN05216551_11351"/>